<sequence length="209" mass="22982">MLGSDPVHRWGGLRQLWNPLPGDVAEDEVHCDACMRAPKPWAHGRAALAYGGMGRKLVLGLKHGDRQEIARPAALWMRASVQSLITDTTLIAPVPLHWLRLAKRRYNQSALIARNLSELTGCDWCADLLVRPIRTESLDGKTRAERHKILDGAIRVNPRRRHRIIGRSILLVDDVMTTGATLAACAQACSASGADQVCVSVLARAVKYT</sequence>
<dbReference type="SUPFAM" id="SSF53271">
    <property type="entry name" value="PRTase-like"/>
    <property type="match status" value="1"/>
</dbReference>
<name>A0ABW8UQF2_9RHOB</name>
<dbReference type="EMBL" id="JBHDIY010000002">
    <property type="protein sequence ID" value="MFL4469341.1"/>
    <property type="molecule type" value="Genomic_DNA"/>
</dbReference>
<accession>A0ABW8UQF2</accession>
<protein>
    <submittedName>
        <fullName evidence="2">ComF family protein</fullName>
    </submittedName>
</protein>
<keyword evidence="3" id="KW-1185">Reference proteome</keyword>
<comment type="caution">
    <text evidence="2">The sequence shown here is derived from an EMBL/GenBank/DDBJ whole genome shotgun (WGS) entry which is preliminary data.</text>
</comment>
<dbReference type="InterPro" id="IPR051910">
    <property type="entry name" value="ComF/GntX_DNA_util-trans"/>
</dbReference>
<evidence type="ECO:0000256" key="1">
    <source>
        <dbReference type="ARBA" id="ARBA00008007"/>
    </source>
</evidence>
<dbReference type="Gene3D" id="3.40.50.2020">
    <property type="match status" value="1"/>
</dbReference>
<dbReference type="PANTHER" id="PTHR47505:SF1">
    <property type="entry name" value="DNA UTILIZATION PROTEIN YHGH"/>
    <property type="match status" value="1"/>
</dbReference>
<proteinExistence type="inferred from homology"/>
<dbReference type="InterPro" id="IPR029057">
    <property type="entry name" value="PRTase-like"/>
</dbReference>
<organism evidence="2 3">
    <name type="scientific">Tateyamaria armeniaca</name>
    <dbReference type="NCBI Taxonomy" id="2518930"/>
    <lineage>
        <taxon>Bacteria</taxon>
        <taxon>Pseudomonadati</taxon>
        <taxon>Pseudomonadota</taxon>
        <taxon>Alphaproteobacteria</taxon>
        <taxon>Rhodobacterales</taxon>
        <taxon>Roseobacteraceae</taxon>
        <taxon>Tateyamaria</taxon>
    </lineage>
</organism>
<dbReference type="InterPro" id="IPR000836">
    <property type="entry name" value="PRTase_dom"/>
</dbReference>
<dbReference type="CDD" id="cd06223">
    <property type="entry name" value="PRTases_typeI"/>
    <property type="match status" value="1"/>
</dbReference>
<gene>
    <name evidence="2" type="ORF">ACERZ8_05455</name>
</gene>
<dbReference type="RefSeq" id="WP_407591135.1">
    <property type="nucleotide sequence ID" value="NZ_JBHDIY010000002.1"/>
</dbReference>
<comment type="similarity">
    <text evidence="1">Belongs to the ComF/GntX family.</text>
</comment>
<dbReference type="Proteomes" id="UP001627408">
    <property type="component" value="Unassembled WGS sequence"/>
</dbReference>
<evidence type="ECO:0000313" key="3">
    <source>
        <dbReference type="Proteomes" id="UP001627408"/>
    </source>
</evidence>
<reference evidence="2 3" key="1">
    <citation type="submission" date="2024-08" db="EMBL/GenBank/DDBJ databases">
        <title>Tateyamaria sp. nov., isolated from marine algae.</title>
        <authorList>
            <person name="Choi B.J."/>
            <person name="Kim J.M."/>
            <person name="Lee J.K."/>
            <person name="Choi D.G."/>
            <person name="Bayburt H."/>
            <person name="Baek J.H."/>
            <person name="Han D.M."/>
            <person name="Jeon C.O."/>
        </authorList>
    </citation>
    <scope>NUCLEOTIDE SEQUENCE [LARGE SCALE GENOMIC DNA]</scope>
    <source>
        <strain evidence="2 3">KMU-156</strain>
    </source>
</reference>
<dbReference type="PANTHER" id="PTHR47505">
    <property type="entry name" value="DNA UTILIZATION PROTEIN YHGH"/>
    <property type="match status" value="1"/>
</dbReference>
<evidence type="ECO:0000313" key="2">
    <source>
        <dbReference type="EMBL" id="MFL4469341.1"/>
    </source>
</evidence>